<reference evidence="1" key="1">
    <citation type="submission" date="2022-09" db="EMBL/GenBank/DDBJ databases">
        <title>Tahibacter sp. nov., isolated from a fresh water.</title>
        <authorList>
            <person name="Baek J.H."/>
            <person name="Lee J.K."/>
            <person name="Kim J.M."/>
            <person name="Jeon C.O."/>
        </authorList>
    </citation>
    <scope>NUCLEOTIDE SEQUENCE</scope>
    <source>
        <strain evidence="1">W38</strain>
    </source>
</reference>
<organism evidence="1 2">
    <name type="scientific">Tahibacter amnicola</name>
    <dbReference type="NCBI Taxonomy" id="2976241"/>
    <lineage>
        <taxon>Bacteria</taxon>
        <taxon>Pseudomonadati</taxon>
        <taxon>Pseudomonadota</taxon>
        <taxon>Gammaproteobacteria</taxon>
        <taxon>Lysobacterales</taxon>
        <taxon>Rhodanobacteraceae</taxon>
        <taxon>Tahibacter</taxon>
    </lineage>
</organism>
<protein>
    <submittedName>
        <fullName evidence="1">Uncharacterized protein</fullName>
    </submittedName>
</protein>
<dbReference type="RefSeq" id="WP_261696737.1">
    <property type="nucleotide sequence ID" value="NZ_CP104694.1"/>
</dbReference>
<sequence length="118" mass="12818">MSIPSTLSELKQSAIERMRNYQESVNGPSSSMVRYVGKCDVLLETFLQRLVEAKGDTPAIMAAAETAVLAINALNDRADGGLIETGEREDLCELIDQACAWAGLDIGEGDVAGNWREW</sequence>
<evidence type="ECO:0000313" key="2">
    <source>
        <dbReference type="Proteomes" id="UP001064632"/>
    </source>
</evidence>
<keyword evidence="2" id="KW-1185">Reference proteome</keyword>
<name>A0ABY6BIF4_9GAMM</name>
<gene>
    <name evidence="1" type="ORF">N4264_09185</name>
</gene>
<accession>A0ABY6BIF4</accession>
<proteinExistence type="predicted"/>
<dbReference type="EMBL" id="CP104694">
    <property type="protein sequence ID" value="UXI69784.1"/>
    <property type="molecule type" value="Genomic_DNA"/>
</dbReference>
<evidence type="ECO:0000313" key="1">
    <source>
        <dbReference type="EMBL" id="UXI69784.1"/>
    </source>
</evidence>
<dbReference type="Proteomes" id="UP001064632">
    <property type="component" value="Chromosome"/>
</dbReference>